<dbReference type="InterPro" id="IPR011004">
    <property type="entry name" value="Trimer_LpxA-like_sf"/>
</dbReference>
<dbReference type="SUPFAM" id="SSF56801">
    <property type="entry name" value="Acetyl-CoA synthetase-like"/>
    <property type="match status" value="1"/>
</dbReference>
<dbReference type="PROSITE" id="PS00012">
    <property type="entry name" value="PHOSPHOPANTETHEINE"/>
    <property type="match status" value="1"/>
</dbReference>
<evidence type="ECO:0000259" key="5">
    <source>
        <dbReference type="PROSITE" id="PS50075"/>
    </source>
</evidence>
<dbReference type="PANTHER" id="PTHR45527:SF1">
    <property type="entry name" value="FATTY ACID SYNTHASE"/>
    <property type="match status" value="1"/>
</dbReference>
<dbReference type="CDD" id="cd05930">
    <property type="entry name" value="A_NRPS"/>
    <property type="match status" value="1"/>
</dbReference>
<keyword evidence="2" id="KW-0597">Phosphoprotein</keyword>
<dbReference type="InterPro" id="IPR025110">
    <property type="entry name" value="AMP-bd_C"/>
</dbReference>
<name>A0A512IBS9_9MICC</name>
<dbReference type="PROSITE" id="PS00455">
    <property type="entry name" value="AMP_BINDING"/>
    <property type="match status" value="1"/>
</dbReference>
<dbReference type="GO" id="GO:0005737">
    <property type="term" value="C:cytoplasm"/>
    <property type="evidence" value="ECO:0007669"/>
    <property type="project" value="TreeGrafter"/>
</dbReference>
<dbReference type="FunFam" id="3.40.50.980:FF:000001">
    <property type="entry name" value="Non-ribosomal peptide synthetase"/>
    <property type="match status" value="1"/>
</dbReference>
<dbReference type="GO" id="GO:0043041">
    <property type="term" value="P:amino acid activation for nonribosomal peptide biosynthetic process"/>
    <property type="evidence" value="ECO:0007669"/>
    <property type="project" value="TreeGrafter"/>
</dbReference>
<feature type="region of interest" description="Disordered" evidence="3">
    <location>
        <begin position="27"/>
        <end position="54"/>
    </location>
</feature>
<evidence type="ECO:0000313" key="6">
    <source>
        <dbReference type="EMBL" id="GEO95154.1"/>
    </source>
</evidence>
<feature type="transmembrane region" description="Helical" evidence="4">
    <location>
        <begin position="929"/>
        <end position="951"/>
    </location>
</feature>
<dbReference type="Gene3D" id="1.10.1200.10">
    <property type="entry name" value="ACP-like"/>
    <property type="match status" value="1"/>
</dbReference>
<keyword evidence="4" id="KW-0472">Membrane</keyword>
<dbReference type="Gene3D" id="3.30.300.30">
    <property type="match status" value="1"/>
</dbReference>
<dbReference type="Pfam" id="PF14602">
    <property type="entry name" value="Hexapep_2"/>
    <property type="match status" value="1"/>
</dbReference>
<feature type="transmembrane region" description="Helical" evidence="4">
    <location>
        <begin position="890"/>
        <end position="923"/>
    </location>
</feature>
<dbReference type="Gene3D" id="3.40.50.12780">
    <property type="entry name" value="N-terminal domain of ligase-like"/>
    <property type="match status" value="1"/>
</dbReference>
<feature type="transmembrane region" description="Helical" evidence="4">
    <location>
        <begin position="1131"/>
        <end position="1153"/>
    </location>
</feature>
<comment type="caution">
    <text evidence="6">The sequence shown here is derived from an EMBL/GenBank/DDBJ whole genome shotgun (WGS) entry which is preliminary data.</text>
</comment>
<dbReference type="SUPFAM" id="SSF51161">
    <property type="entry name" value="Trimeric LpxA-like enzymes"/>
    <property type="match status" value="3"/>
</dbReference>
<feature type="domain" description="Carrier" evidence="5">
    <location>
        <begin position="553"/>
        <end position="632"/>
    </location>
</feature>
<accession>A0A512IBS9</accession>
<feature type="transmembrane region" description="Helical" evidence="4">
    <location>
        <begin position="663"/>
        <end position="684"/>
    </location>
</feature>
<feature type="region of interest" description="Disordered" evidence="3">
    <location>
        <begin position="1"/>
        <end position="20"/>
    </location>
</feature>
<evidence type="ECO:0000256" key="3">
    <source>
        <dbReference type="SAM" id="MobiDB-lite"/>
    </source>
</evidence>
<evidence type="ECO:0000256" key="2">
    <source>
        <dbReference type="ARBA" id="ARBA00022553"/>
    </source>
</evidence>
<dbReference type="InterPro" id="IPR042099">
    <property type="entry name" value="ANL_N_sf"/>
</dbReference>
<dbReference type="InterPro" id="IPR020845">
    <property type="entry name" value="AMP-binding_CS"/>
</dbReference>
<feature type="compositionally biased region" description="Basic and acidic residues" evidence="3">
    <location>
        <begin position="36"/>
        <end position="46"/>
    </location>
</feature>
<dbReference type="Pfam" id="PF00501">
    <property type="entry name" value="AMP-binding"/>
    <property type="match status" value="1"/>
</dbReference>
<evidence type="ECO:0000256" key="1">
    <source>
        <dbReference type="ARBA" id="ARBA00022450"/>
    </source>
</evidence>
<dbReference type="SUPFAM" id="SSF47336">
    <property type="entry name" value="ACP-like"/>
    <property type="match status" value="1"/>
</dbReference>
<gene>
    <name evidence="6" type="ORF">KTU01_12770</name>
</gene>
<evidence type="ECO:0000313" key="7">
    <source>
        <dbReference type="Proteomes" id="UP000321103"/>
    </source>
</evidence>
<dbReference type="Pfam" id="PF00550">
    <property type="entry name" value="PP-binding"/>
    <property type="match status" value="1"/>
</dbReference>
<sequence>MTSAPQRSHRRDGGSSAERVLWGEAAVKGGAAGARPRPDSPAREARGAGTRPSRLHHFFERSCDRTPHAQALHADGQTYTYAELDELANRMAHLIASYGLAAGDRVGILLQRSTMLYASLLAVLKTGATFVPIDPNLPADRVQFIAEDSDLALLLTSAELVPLVEDAAADVVDVGRIDHELDAAPAHRPEVRHEGDPTCYIIYTSGSTGRPKGVEVAHSSICNFIEIVPEVYDVRPEDRVYQGMTIAFDFSIEEIWPTWAVGAALVAGPTDDARLGQGLAEFLQRTEISVLYCVPTVLATLEHDLPGIRSILVGGEACPADLVERWSTPGRRMLNTYGPTEGTVTATWGELTPGRPVTIGKPLPTYEVRILDESMNEVPEGEPGEICIAGPGVARGYVNLPHVTEERFRPHPDGPRAGRIYRTGDLGRMLPDGEIEYLGRADSEVKIRGHRADLQEIENVLRRDDAVADAAVKLVSGGEDVAAFLTLRGEVRDERALFELLHDSVTAALPPYMVPSFYEILPAMPMMVSGKVDRKNLPDPASPRFVTTVGLVPPQTESEWQLTEVWSRVFRIPVDQLSAEADFFLELGGHSLLAATATSELRRELPDQDISIADIYTYPTVRDLARHLDAAPAVVPAVADPDDRPTALHHTSGRVALCGTAQVTTMVLAAMVVGSPLAAVLYSYGGQFSYSLMWDLLLVGVLVSVLARFFLPLLGSRVLGRFVRPGHHPLWGRQYFLLWCIDGLTRLSPLSLLTGTPMAAGYLRLLGAEVGAGAHVGTAAVGLPSLVSIGSRASIGYGSSVQTAQVEEGWVSIAPVRVGDDAFVGANALLQPGCRVEDGARLAEQSLAARNQVIPAGEHWLGSPSRPADGDDELLERMERRPLPGGRWPAPLVAALLLGWATLEVLPFVLVLPSFLMIWIAAIEFGLPVGLALTPAVGVVYVLTVCTVVAVGRAIVLRRTPTGIHPVRSGLGVRKWMADQLLSTSLESTNALYATLYTVPWLRVLGAEVGPRSEVSTVGHIDPDLLTLGEGSFVADMASVGSAVYHHGHLHMERTVVGDRSFVGNAAFVPSGTRMGDGSLVGVASVPPADVPEGTSWLGSPAMFLPRRQDSGNYDESLTFRPSRGKVAARLIIEALRITVPPALIGLIGYLGLLASVSLVPQLSLLGFVAVLPLIALATGFTVVLAVVVLKWAIVGRYRQRIEPLWDNFVRRSEFVTGVYESAAVPALVGGLVGTPLIGPVLRLFGAQIGRRTYIGTTYLTEFDLVHIGDDAAVSTDVSLQTHLFEDRVMKMSYVEIGEGASVGARSIVLYDTTVGAGATVDGLSLVMKGEQLLPRTNWRGIPVRSASAALTTGR</sequence>
<reference evidence="6 7" key="1">
    <citation type="submission" date="2019-07" db="EMBL/GenBank/DDBJ databases">
        <title>Whole genome shotgun sequence of Kocuria turfanensis NBRC 107627.</title>
        <authorList>
            <person name="Hosoyama A."/>
            <person name="Uohara A."/>
            <person name="Ohji S."/>
            <person name="Ichikawa N."/>
        </authorList>
    </citation>
    <scope>NUCLEOTIDE SEQUENCE [LARGE SCALE GENOMIC DNA]</scope>
    <source>
        <strain evidence="6 7">NBRC 107627</strain>
    </source>
</reference>
<dbReference type="InterPro" id="IPR045851">
    <property type="entry name" value="AMP-bd_C_sf"/>
</dbReference>
<dbReference type="InterPro" id="IPR009081">
    <property type="entry name" value="PP-bd_ACP"/>
</dbReference>
<dbReference type="Proteomes" id="UP000321103">
    <property type="component" value="Unassembled WGS sequence"/>
</dbReference>
<dbReference type="FunFam" id="3.40.50.12780:FF:000012">
    <property type="entry name" value="Non-ribosomal peptide synthetase"/>
    <property type="match status" value="1"/>
</dbReference>
<dbReference type="InterPro" id="IPR036736">
    <property type="entry name" value="ACP-like_sf"/>
</dbReference>
<dbReference type="PANTHER" id="PTHR45527">
    <property type="entry name" value="NONRIBOSOMAL PEPTIDE SYNTHETASE"/>
    <property type="match status" value="1"/>
</dbReference>
<dbReference type="RefSeq" id="WP_232319418.1">
    <property type="nucleotide sequence ID" value="NZ_BJZS01000032.1"/>
</dbReference>
<feature type="transmembrane region" description="Helical" evidence="4">
    <location>
        <begin position="1165"/>
        <end position="1190"/>
    </location>
</feature>
<dbReference type="InterPro" id="IPR012728">
    <property type="entry name" value="Pls/PosA_C"/>
</dbReference>
<keyword evidence="4" id="KW-0812">Transmembrane</keyword>
<dbReference type="STRING" id="388357.GCA_001580365_01456"/>
<dbReference type="InterPro" id="IPR006162">
    <property type="entry name" value="Ppantetheine_attach_site"/>
</dbReference>
<keyword evidence="7" id="KW-1185">Reference proteome</keyword>
<dbReference type="NCBIfam" id="TIGR02353">
    <property type="entry name" value="NRPS_term_dom"/>
    <property type="match status" value="1"/>
</dbReference>
<dbReference type="InterPro" id="IPR000873">
    <property type="entry name" value="AMP-dep_synth/lig_dom"/>
</dbReference>
<dbReference type="GO" id="GO:0031177">
    <property type="term" value="F:phosphopantetheine binding"/>
    <property type="evidence" value="ECO:0007669"/>
    <property type="project" value="TreeGrafter"/>
</dbReference>
<dbReference type="NCBIfam" id="TIGR01733">
    <property type="entry name" value="AA-adenyl-dom"/>
    <property type="match status" value="1"/>
</dbReference>
<feature type="transmembrane region" description="Helical" evidence="4">
    <location>
        <begin position="696"/>
        <end position="715"/>
    </location>
</feature>
<organism evidence="6 7">
    <name type="scientific">Kocuria turfanensis</name>
    <dbReference type="NCBI Taxonomy" id="388357"/>
    <lineage>
        <taxon>Bacteria</taxon>
        <taxon>Bacillati</taxon>
        <taxon>Actinomycetota</taxon>
        <taxon>Actinomycetes</taxon>
        <taxon>Micrococcales</taxon>
        <taxon>Micrococcaceae</taxon>
        <taxon>Kocuria</taxon>
    </lineage>
</organism>
<dbReference type="EMBL" id="BJZS01000032">
    <property type="protein sequence ID" value="GEO95154.1"/>
    <property type="molecule type" value="Genomic_DNA"/>
</dbReference>
<dbReference type="Gene3D" id="2.160.10.10">
    <property type="entry name" value="Hexapeptide repeat proteins"/>
    <property type="match status" value="3"/>
</dbReference>
<evidence type="ECO:0000256" key="4">
    <source>
        <dbReference type="SAM" id="Phobius"/>
    </source>
</evidence>
<keyword evidence="1" id="KW-0596">Phosphopantetheine</keyword>
<dbReference type="PROSITE" id="PS50075">
    <property type="entry name" value="CARRIER"/>
    <property type="match status" value="1"/>
</dbReference>
<proteinExistence type="predicted"/>
<dbReference type="Pfam" id="PF13193">
    <property type="entry name" value="AMP-binding_C"/>
    <property type="match status" value="1"/>
</dbReference>
<dbReference type="InterPro" id="IPR010071">
    <property type="entry name" value="AA_adenyl_dom"/>
</dbReference>
<keyword evidence="4" id="KW-1133">Transmembrane helix</keyword>
<protein>
    <submittedName>
        <fullName evidence="6">Peptide synthetase</fullName>
    </submittedName>
</protein>
<dbReference type="InterPro" id="IPR001451">
    <property type="entry name" value="Hexapep"/>
</dbReference>
<dbReference type="GO" id="GO:0044550">
    <property type="term" value="P:secondary metabolite biosynthetic process"/>
    <property type="evidence" value="ECO:0007669"/>
    <property type="project" value="TreeGrafter"/>
</dbReference>